<dbReference type="InterPro" id="IPR015422">
    <property type="entry name" value="PyrdxlP-dep_Trfase_small"/>
</dbReference>
<protein>
    <recommendedName>
        <fullName evidence="5">Glutamate-1-semialdehyde 2,1-aminomutase</fullName>
        <ecNumber evidence="4">5.4.3.8</ecNumber>
    </recommendedName>
    <alternativeName>
        <fullName evidence="9">Glutamate-1-semialdehyde aminotransferase</fullName>
    </alternativeName>
</protein>
<reference evidence="11" key="1">
    <citation type="submission" date="2020-12" db="EMBL/GenBank/DDBJ databases">
        <title>Marinomonas arctica sp. nov., a psychrotolerant bacterium isolated from the Arctic.</title>
        <authorList>
            <person name="Zhang Y."/>
        </authorList>
    </citation>
    <scope>NUCLEOTIDE SEQUENCE</scope>
    <source>
        <strain evidence="11">C1424</strain>
    </source>
</reference>
<evidence type="ECO:0000313" key="12">
    <source>
        <dbReference type="Proteomes" id="UP000628710"/>
    </source>
</evidence>
<comment type="similarity">
    <text evidence="3">Belongs to the class-III pyridoxal-phosphate-dependent aminotransferase family. HemL subfamily.</text>
</comment>
<dbReference type="AlphaFoldDB" id="A0A934JIL8"/>
<dbReference type="EC" id="5.4.3.8" evidence="4"/>
<keyword evidence="12" id="KW-1185">Reference proteome</keyword>
<evidence type="ECO:0000256" key="5">
    <source>
        <dbReference type="ARBA" id="ARBA00015416"/>
    </source>
</evidence>
<dbReference type="InterPro" id="IPR015421">
    <property type="entry name" value="PyrdxlP-dep_Trfase_major"/>
</dbReference>
<dbReference type="GO" id="GO:0030170">
    <property type="term" value="F:pyridoxal phosphate binding"/>
    <property type="evidence" value="ECO:0007669"/>
    <property type="project" value="InterPro"/>
</dbReference>
<dbReference type="PROSITE" id="PS00600">
    <property type="entry name" value="AA_TRANSFER_CLASS_3"/>
    <property type="match status" value="1"/>
</dbReference>
<dbReference type="NCBIfam" id="NF000818">
    <property type="entry name" value="PRK00062.1"/>
    <property type="match status" value="1"/>
</dbReference>
<organism evidence="11 12">
    <name type="scientific">Marinomonas transparens</name>
    <dbReference type="NCBI Taxonomy" id="2795388"/>
    <lineage>
        <taxon>Bacteria</taxon>
        <taxon>Pseudomonadati</taxon>
        <taxon>Pseudomonadota</taxon>
        <taxon>Gammaproteobacteria</taxon>
        <taxon>Oceanospirillales</taxon>
        <taxon>Oceanospirillaceae</taxon>
        <taxon>Marinomonas</taxon>
    </lineage>
</organism>
<evidence type="ECO:0000256" key="6">
    <source>
        <dbReference type="ARBA" id="ARBA00022898"/>
    </source>
</evidence>
<evidence type="ECO:0000256" key="8">
    <source>
        <dbReference type="ARBA" id="ARBA00023244"/>
    </source>
</evidence>
<comment type="cofactor">
    <cofactor evidence="1">
        <name>pyridoxal 5'-phosphate</name>
        <dbReference type="ChEBI" id="CHEBI:597326"/>
    </cofactor>
</comment>
<name>A0A934JIL8_9GAMM</name>
<dbReference type="RefSeq" id="WP_199466904.1">
    <property type="nucleotide sequence ID" value="NZ_JAEMNX010000002.1"/>
</dbReference>
<evidence type="ECO:0000256" key="9">
    <source>
        <dbReference type="ARBA" id="ARBA00031365"/>
    </source>
</evidence>
<accession>A0A934JIL8</accession>
<dbReference type="PANTHER" id="PTHR43713">
    <property type="entry name" value="GLUTAMATE-1-SEMIALDEHYDE 2,1-AMINOMUTASE"/>
    <property type="match status" value="1"/>
</dbReference>
<dbReference type="Gene3D" id="3.40.640.10">
    <property type="entry name" value="Type I PLP-dependent aspartate aminotransferase-like (Major domain)"/>
    <property type="match status" value="1"/>
</dbReference>
<dbReference type="GO" id="GO:0042286">
    <property type="term" value="F:glutamate-1-semialdehyde 2,1-aminomutase activity"/>
    <property type="evidence" value="ECO:0007669"/>
    <property type="project" value="UniProtKB-EC"/>
</dbReference>
<dbReference type="InterPro" id="IPR015424">
    <property type="entry name" value="PyrdxlP-dep_Trfase"/>
</dbReference>
<dbReference type="GO" id="GO:0006779">
    <property type="term" value="P:porphyrin-containing compound biosynthetic process"/>
    <property type="evidence" value="ECO:0007669"/>
    <property type="project" value="UniProtKB-KW"/>
</dbReference>
<evidence type="ECO:0000256" key="7">
    <source>
        <dbReference type="ARBA" id="ARBA00023235"/>
    </source>
</evidence>
<keyword evidence="7 11" id="KW-0413">Isomerase</keyword>
<dbReference type="PANTHER" id="PTHR43713:SF3">
    <property type="entry name" value="GLUTAMATE-1-SEMIALDEHYDE 2,1-AMINOMUTASE 1, CHLOROPLASTIC-RELATED"/>
    <property type="match status" value="1"/>
</dbReference>
<dbReference type="Gene3D" id="3.90.1150.10">
    <property type="entry name" value="Aspartate Aminotransferase, domain 1"/>
    <property type="match status" value="1"/>
</dbReference>
<dbReference type="InterPro" id="IPR005814">
    <property type="entry name" value="Aminotrans_3"/>
</dbReference>
<sequence>MLDGSKKLQCSRKISEKISEVITSGANSPGRLFRDVETPIIIADKAKGSIIQDVDGNEYIDYMMGLGPNILGHSPDIVSSTLESQIKNGAVFGINCKYEYELASRLVNAVSHVDEIRFTCSGTEAVMTAIRVARAYTNRPYILKFRGGYHGHSDGLLTHATKSAVRNNPLSMRDGIADVVRNATLMSRYNDETMVCEIFKENGANIAAVIVEPVATNMGLILPDVSFLGALRKCCDEAGAVLIFDEVVSGFRCSYGAVSDELGVIPDLTTFGKVIGGGLPVGAYGGRRELMKQVGTNGGVFQGGSFAGNPLTMVAGVAALDELSSGHLLDNTKLLVEYFCQRTREKFEAYGIPFGIQSYGTMATYIFNSDMKSLRNFDDVELQNSDLFAKFHRRMAERGVLFAPTIEEPIFFSTVHTKEQIDLTVDLSVEILSSII</sequence>
<keyword evidence="8" id="KW-0627">Porphyrin biosynthesis</keyword>
<dbReference type="InterPro" id="IPR049704">
    <property type="entry name" value="Aminotrans_3_PPA_site"/>
</dbReference>
<comment type="pathway">
    <text evidence="2">Porphyrin-containing compound metabolism; protoporphyrin-IX biosynthesis; 5-aminolevulinate from L-glutamyl-tRNA(Glu): step 2/2.</text>
</comment>
<proteinExistence type="inferred from homology"/>
<dbReference type="GO" id="GO:0008483">
    <property type="term" value="F:transaminase activity"/>
    <property type="evidence" value="ECO:0007669"/>
    <property type="project" value="InterPro"/>
</dbReference>
<dbReference type="FunFam" id="3.40.640.10:FF:000021">
    <property type="entry name" value="Glutamate-1-semialdehyde 2,1-aminomutase"/>
    <property type="match status" value="1"/>
</dbReference>
<evidence type="ECO:0000256" key="1">
    <source>
        <dbReference type="ARBA" id="ARBA00001933"/>
    </source>
</evidence>
<keyword evidence="6 10" id="KW-0663">Pyridoxal phosphate</keyword>
<gene>
    <name evidence="11" type="ORF">I8J31_03455</name>
</gene>
<comment type="caution">
    <text evidence="11">The sequence shown here is derived from an EMBL/GenBank/DDBJ whole genome shotgun (WGS) entry which is preliminary data.</text>
</comment>
<evidence type="ECO:0000256" key="3">
    <source>
        <dbReference type="ARBA" id="ARBA00008981"/>
    </source>
</evidence>
<evidence type="ECO:0000256" key="2">
    <source>
        <dbReference type="ARBA" id="ARBA00004819"/>
    </source>
</evidence>
<evidence type="ECO:0000256" key="4">
    <source>
        <dbReference type="ARBA" id="ARBA00012143"/>
    </source>
</evidence>
<dbReference type="Proteomes" id="UP000628710">
    <property type="component" value="Unassembled WGS sequence"/>
</dbReference>
<evidence type="ECO:0000256" key="10">
    <source>
        <dbReference type="RuleBase" id="RU003560"/>
    </source>
</evidence>
<evidence type="ECO:0000313" key="11">
    <source>
        <dbReference type="EMBL" id="MBJ7536730.1"/>
    </source>
</evidence>
<dbReference type="SUPFAM" id="SSF53383">
    <property type="entry name" value="PLP-dependent transferases"/>
    <property type="match status" value="1"/>
</dbReference>
<dbReference type="EMBL" id="JAEMNX010000002">
    <property type="protein sequence ID" value="MBJ7536730.1"/>
    <property type="molecule type" value="Genomic_DNA"/>
</dbReference>
<dbReference type="Pfam" id="PF00202">
    <property type="entry name" value="Aminotran_3"/>
    <property type="match status" value="1"/>
</dbReference>
<dbReference type="CDD" id="cd00610">
    <property type="entry name" value="OAT_like"/>
    <property type="match status" value="1"/>
</dbReference>